<dbReference type="InterPro" id="IPR010126">
    <property type="entry name" value="Esterase_phb"/>
</dbReference>
<dbReference type="PANTHER" id="PTHR38050">
    <property type="match status" value="1"/>
</dbReference>
<evidence type="ECO:0000256" key="6">
    <source>
        <dbReference type="ARBA" id="ARBA00023277"/>
    </source>
</evidence>
<comment type="subcellular location">
    <subcellularLocation>
        <location evidence="1">Secreted</location>
    </subcellularLocation>
</comment>
<gene>
    <name evidence="9" type="ORF">ENT17_10965</name>
</gene>
<evidence type="ECO:0000256" key="1">
    <source>
        <dbReference type="ARBA" id="ARBA00004613"/>
    </source>
</evidence>
<name>A0A7C4L0P7_9CHLR</name>
<feature type="region of interest" description="Disordered" evidence="8">
    <location>
        <begin position="44"/>
        <end position="68"/>
    </location>
</feature>
<evidence type="ECO:0000256" key="3">
    <source>
        <dbReference type="ARBA" id="ARBA00022651"/>
    </source>
</evidence>
<keyword evidence="4" id="KW-0732">Signal</keyword>
<keyword evidence="3" id="KW-0858">Xylan degradation</keyword>
<dbReference type="GO" id="GO:0030600">
    <property type="term" value="F:feruloyl esterase activity"/>
    <property type="evidence" value="ECO:0007669"/>
    <property type="project" value="InterPro"/>
</dbReference>
<dbReference type="SUPFAM" id="SSF53474">
    <property type="entry name" value="alpha/beta-Hydrolases"/>
    <property type="match status" value="1"/>
</dbReference>
<dbReference type="GO" id="GO:0005576">
    <property type="term" value="C:extracellular region"/>
    <property type="evidence" value="ECO:0007669"/>
    <property type="project" value="UniProtKB-SubCell"/>
</dbReference>
<keyword evidence="2" id="KW-0964">Secreted</keyword>
<evidence type="ECO:0000256" key="5">
    <source>
        <dbReference type="ARBA" id="ARBA00022801"/>
    </source>
</evidence>
<evidence type="ECO:0000256" key="4">
    <source>
        <dbReference type="ARBA" id="ARBA00022729"/>
    </source>
</evidence>
<dbReference type="EMBL" id="DSXR01000110">
    <property type="protein sequence ID" value="HGS88122.1"/>
    <property type="molecule type" value="Genomic_DNA"/>
</dbReference>
<organism evidence="9">
    <name type="scientific">Bellilinea caldifistulae</name>
    <dbReference type="NCBI Taxonomy" id="360411"/>
    <lineage>
        <taxon>Bacteria</taxon>
        <taxon>Bacillati</taxon>
        <taxon>Chloroflexota</taxon>
        <taxon>Anaerolineae</taxon>
        <taxon>Anaerolineales</taxon>
        <taxon>Anaerolineaceae</taxon>
        <taxon>Bellilinea</taxon>
    </lineage>
</organism>
<dbReference type="Gene3D" id="3.40.50.1820">
    <property type="entry name" value="alpha/beta hydrolase"/>
    <property type="match status" value="1"/>
</dbReference>
<protein>
    <submittedName>
        <fullName evidence="9">Polyhydroxybutyrate depolymerase</fullName>
    </submittedName>
</protein>
<dbReference type="InterPro" id="IPR043595">
    <property type="entry name" value="FaeB/C/D"/>
</dbReference>
<reference evidence="9" key="1">
    <citation type="journal article" date="2020" name="mSystems">
        <title>Genome- and Community-Level Interaction Insights into Carbon Utilization and Element Cycling Functions of Hydrothermarchaeota in Hydrothermal Sediment.</title>
        <authorList>
            <person name="Zhou Z."/>
            <person name="Liu Y."/>
            <person name="Xu W."/>
            <person name="Pan J."/>
            <person name="Luo Z.H."/>
            <person name="Li M."/>
        </authorList>
    </citation>
    <scope>NUCLEOTIDE SEQUENCE [LARGE SCALE GENOMIC DNA]</scope>
    <source>
        <strain evidence="9">SpSt-556</strain>
    </source>
</reference>
<dbReference type="PANTHER" id="PTHR38050:SF2">
    <property type="entry name" value="FERULOYL ESTERASE C-RELATED"/>
    <property type="match status" value="1"/>
</dbReference>
<comment type="caution">
    <text evidence="9">The sequence shown here is derived from an EMBL/GenBank/DDBJ whole genome shotgun (WGS) entry which is preliminary data.</text>
</comment>
<evidence type="ECO:0000256" key="7">
    <source>
        <dbReference type="ARBA" id="ARBA00023326"/>
    </source>
</evidence>
<dbReference type="Pfam" id="PF10503">
    <property type="entry name" value="Esterase_PHB"/>
    <property type="match status" value="1"/>
</dbReference>
<dbReference type="PROSITE" id="PS51257">
    <property type="entry name" value="PROKAR_LIPOPROTEIN"/>
    <property type="match status" value="1"/>
</dbReference>
<sequence length="346" mass="37339">MASLSGRNSHSLEKAMKRKHFLLLGSILIFLALACRFSPPESQPAAPSPYMQPVETATSSPPPALPAGEISRTIIHDGRERSYILYVPTSLNWNQPPALVFVFHGGTGNAQNAIQMTGFHQVADQHGFLVAYPNGTGRLSDDKLLTWNAGNCCGYAYEKKVDDVGFVRAIVTDLETLINLDPKRIYATGMSNGALLSHRLGCEASDLFAGIAPVAGTLNTIPCNPSHPISVIMFHGTEDQHILYNGGAGPQSRLSVDFTSVQDSVEFWTAFNNCASQPQLTTFDDIQHQIWSGCAASTSVELYTIIGGGHAWPGGRSSGRPDADQPTKSISASDLIWKFFATHPKP</sequence>
<evidence type="ECO:0000256" key="8">
    <source>
        <dbReference type="SAM" id="MobiDB-lite"/>
    </source>
</evidence>
<keyword evidence="6" id="KW-0119">Carbohydrate metabolism</keyword>
<evidence type="ECO:0000313" key="9">
    <source>
        <dbReference type="EMBL" id="HGS88122.1"/>
    </source>
</evidence>
<keyword evidence="7" id="KW-0624">Polysaccharide degradation</keyword>
<proteinExistence type="predicted"/>
<keyword evidence="5" id="KW-0378">Hydrolase</keyword>
<dbReference type="InterPro" id="IPR029058">
    <property type="entry name" value="AB_hydrolase_fold"/>
</dbReference>
<evidence type="ECO:0000256" key="2">
    <source>
        <dbReference type="ARBA" id="ARBA00022525"/>
    </source>
</evidence>
<dbReference type="AlphaFoldDB" id="A0A7C4L0P7"/>
<dbReference type="GO" id="GO:0045493">
    <property type="term" value="P:xylan catabolic process"/>
    <property type="evidence" value="ECO:0007669"/>
    <property type="project" value="UniProtKB-KW"/>
</dbReference>
<accession>A0A7C4L0P7</accession>